<name>A0A443HZR4_BYSSP</name>
<evidence type="ECO:0000256" key="2">
    <source>
        <dbReference type="SAM" id="Phobius"/>
    </source>
</evidence>
<keyword evidence="2" id="KW-0472">Membrane</keyword>
<dbReference type="InterPro" id="IPR056019">
    <property type="entry name" value="DUF7598"/>
</dbReference>
<evidence type="ECO:0000313" key="4">
    <source>
        <dbReference type="EMBL" id="RWQ97306.1"/>
    </source>
</evidence>
<dbReference type="VEuPathDB" id="FungiDB:C8Q69DRAFT_441507"/>
<feature type="compositionally biased region" description="Polar residues" evidence="1">
    <location>
        <begin position="221"/>
        <end position="233"/>
    </location>
</feature>
<dbReference type="AlphaFoldDB" id="A0A443HZR4"/>
<feature type="region of interest" description="Disordered" evidence="1">
    <location>
        <begin position="221"/>
        <end position="257"/>
    </location>
</feature>
<feature type="transmembrane region" description="Helical" evidence="2">
    <location>
        <begin position="125"/>
        <end position="148"/>
    </location>
</feature>
<evidence type="ECO:0000259" key="3">
    <source>
        <dbReference type="Pfam" id="PF24535"/>
    </source>
</evidence>
<evidence type="ECO:0000313" key="5">
    <source>
        <dbReference type="Proteomes" id="UP000283841"/>
    </source>
</evidence>
<dbReference type="Pfam" id="PF24535">
    <property type="entry name" value="DUF7598"/>
    <property type="match status" value="1"/>
</dbReference>
<proteinExistence type="predicted"/>
<accession>A0A443HZR4</accession>
<dbReference type="STRING" id="264951.A0A443HZR4"/>
<dbReference type="GeneID" id="39598028"/>
<keyword evidence="2" id="KW-0812">Transmembrane</keyword>
<protein>
    <recommendedName>
        <fullName evidence="3">DUF7598 domain-containing protein</fullName>
    </recommendedName>
</protein>
<comment type="caution">
    <text evidence="4">The sequence shown here is derived from an EMBL/GenBank/DDBJ whole genome shotgun (WGS) entry which is preliminary data.</text>
</comment>
<dbReference type="Proteomes" id="UP000283841">
    <property type="component" value="Unassembled WGS sequence"/>
</dbReference>
<dbReference type="OrthoDB" id="5327148at2759"/>
<dbReference type="RefSeq" id="XP_028486951.1">
    <property type="nucleotide sequence ID" value="XM_028628751.1"/>
</dbReference>
<feature type="domain" description="DUF7598" evidence="3">
    <location>
        <begin position="12"/>
        <end position="146"/>
    </location>
</feature>
<evidence type="ECO:0000256" key="1">
    <source>
        <dbReference type="SAM" id="MobiDB-lite"/>
    </source>
</evidence>
<sequence length="257" mass="28299">MAIFDRSLAGPGYVILNTIRVMNIIVFLTIIAACAVMLVKIKLVNSFFFFEAVGHVITASISIFLIISELNILRGYFNKHWPLLGQESGFTTFAFAMATIGISLLGDLNSSETSQKALGLAFWRIVAAAGILAITMAFVNLLTSFIFADRKAGVTARHVRAYGAVAPQKVFITRSSSNKSFQLGMNREETLPTYRPSTASTRSMSMRNATRFPLKISSPINHNHQFQDASSSRYSRDENDVSVPNLAHHPAMYSGHI</sequence>
<dbReference type="PROSITE" id="PS51257">
    <property type="entry name" value="PROKAR_LIPOPROTEIN"/>
    <property type="match status" value="1"/>
</dbReference>
<keyword evidence="2" id="KW-1133">Transmembrane helix</keyword>
<feature type="transmembrane region" description="Helical" evidence="2">
    <location>
        <begin position="88"/>
        <end position="105"/>
    </location>
</feature>
<dbReference type="EMBL" id="RCNU01000002">
    <property type="protein sequence ID" value="RWQ97306.1"/>
    <property type="molecule type" value="Genomic_DNA"/>
</dbReference>
<keyword evidence="5" id="KW-1185">Reference proteome</keyword>
<feature type="transmembrane region" description="Helical" evidence="2">
    <location>
        <begin position="47"/>
        <end position="67"/>
    </location>
</feature>
<gene>
    <name evidence="4" type="ORF">C8Q69DRAFT_441507</name>
</gene>
<organism evidence="4 5">
    <name type="scientific">Byssochlamys spectabilis</name>
    <name type="common">Paecilomyces variotii</name>
    <dbReference type="NCBI Taxonomy" id="264951"/>
    <lineage>
        <taxon>Eukaryota</taxon>
        <taxon>Fungi</taxon>
        <taxon>Dikarya</taxon>
        <taxon>Ascomycota</taxon>
        <taxon>Pezizomycotina</taxon>
        <taxon>Eurotiomycetes</taxon>
        <taxon>Eurotiomycetidae</taxon>
        <taxon>Eurotiales</taxon>
        <taxon>Thermoascaceae</taxon>
        <taxon>Paecilomyces</taxon>
    </lineage>
</organism>
<feature type="transmembrane region" description="Helical" evidence="2">
    <location>
        <begin position="21"/>
        <end position="41"/>
    </location>
</feature>
<reference evidence="4 5" key="1">
    <citation type="journal article" date="2018" name="Front. Microbiol.">
        <title>Genomic and genetic insights into a cosmopolitan fungus, Paecilomyces variotii (Eurotiales).</title>
        <authorList>
            <person name="Urquhart A.S."/>
            <person name="Mondo S.J."/>
            <person name="Makela M.R."/>
            <person name="Hane J.K."/>
            <person name="Wiebenga A."/>
            <person name="He G."/>
            <person name="Mihaltcheva S."/>
            <person name="Pangilinan J."/>
            <person name="Lipzen A."/>
            <person name="Barry K."/>
            <person name="de Vries R.P."/>
            <person name="Grigoriev I.V."/>
            <person name="Idnurm A."/>
        </authorList>
    </citation>
    <scope>NUCLEOTIDE SEQUENCE [LARGE SCALE GENOMIC DNA]</scope>
    <source>
        <strain evidence="4 5">CBS 101075</strain>
    </source>
</reference>